<feature type="compositionally biased region" description="Polar residues" evidence="1">
    <location>
        <begin position="123"/>
        <end position="135"/>
    </location>
</feature>
<organism evidence="2 3">
    <name type="scientific">Schizophyllum amplum</name>
    <dbReference type="NCBI Taxonomy" id="97359"/>
    <lineage>
        <taxon>Eukaryota</taxon>
        <taxon>Fungi</taxon>
        <taxon>Dikarya</taxon>
        <taxon>Basidiomycota</taxon>
        <taxon>Agaricomycotina</taxon>
        <taxon>Agaricomycetes</taxon>
        <taxon>Agaricomycetidae</taxon>
        <taxon>Agaricales</taxon>
        <taxon>Schizophyllaceae</taxon>
        <taxon>Schizophyllum</taxon>
    </lineage>
</organism>
<feature type="region of interest" description="Disordered" evidence="1">
    <location>
        <begin position="210"/>
        <end position="347"/>
    </location>
</feature>
<feature type="compositionally biased region" description="Basic residues" evidence="1">
    <location>
        <begin position="477"/>
        <end position="499"/>
    </location>
</feature>
<proteinExistence type="predicted"/>
<feature type="region of interest" description="Disordered" evidence="1">
    <location>
        <begin position="477"/>
        <end position="507"/>
    </location>
</feature>
<comment type="caution">
    <text evidence="2">The sequence shown here is derived from an EMBL/GenBank/DDBJ whole genome shotgun (WGS) entry which is preliminary data.</text>
</comment>
<feature type="compositionally biased region" description="Low complexity" evidence="1">
    <location>
        <begin position="210"/>
        <end position="234"/>
    </location>
</feature>
<evidence type="ECO:0000313" key="3">
    <source>
        <dbReference type="Proteomes" id="UP000320762"/>
    </source>
</evidence>
<dbReference type="EMBL" id="VDMD01000081">
    <property type="protein sequence ID" value="TRM56066.1"/>
    <property type="molecule type" value="Genomic_DNA"/>
</dbReference>
<evidence type="ECO:0000256" key="1">
    <source>
        <dbReference type="SAM" id="MobiDB-lite"/>
    </source>
</evidence>
<feature type="compositionally biased region" description="Basic residues" evidence="1">
    <location>
        <begin position="313"/>
        <end position="347"/>
    </location>
</feature>
<dbReference type="Proteomes" id="UP000320762">
    <property type="component" value="Unassembled WGS sequence"/>
</dbReference>
<feature type="compositionally biased region" description="Low complexity" evidence="1">
    <location>
        <begin position="248"/>
        <end position="267"/>
    </location>
</feature>
<feature type="compositionally biased region" description="Low complexity" evidence="1">
    <location>
        <begin position="140"/>
        <end position="157"/>
    </location>
</feature>
<dbReference type="AlphaFoldDB" id="A0A550BU67"/>
<reference evidence="2 3" key="1">
    <citation type="journal article" date="2019" name="New Phytol.">
        <title>Comparative genomics reveals unique wood-decay strategies and fruiting body development in the Schizophyllaceae.</title>
        <authorList>
            <person name="Almasi E."/>
            <person name="Sahu N."/>
            <person name="Krizsan K."/>
            <person name="Balint B."/>
            <person name="Kovacs G.M."/>
            <person name="Kiss B."/>
            <person name="Cseklye J."/>
            <person name="Drula E."/>
            <person name="Henrissat B."/>
            <person name="Nagy I."/>
            <person name="Chovatia M."/>
            <person name="Adam C."/>
            <person name="LaButti K."/>
            <person name="Lipzen A."/>
            <person name="Riley R."/>
            <person name="Grigoriev I.V."/>
            <person name="Nagy L.G."/>
        </authorList>
    </citation>
    <scope>NUCLEOTIDE SEQUENCE [LARGE SCALE GENOMIC DNA]</scope>
    <source>
        <strain evidence="2 3">NL-1724</strain>
    </source>
</reference>
<evidence type="ECO:0000313" key="2">
    <source>
        <dbReference type="EMBL" id="TRM56066.1"/>
    </source>
</evidence>
<feature type="compositionally biased region" description="Low complexity" evidence="1">
    <location>
        <begin position="290"/>
        <end position="312"/>
    </location>
</feature>
<keyword evidence="3" id="KW-1185">Reference proteome</keyword>
<gene>
    <name evidence="2" type="ORF">BD626DRAFT_267499</name>
</gene>
<feature type="region of interest" description="Disordered" evidence="1">
    <location>
        <begin position="115"/>
        <end position="158"/>
    </location>
</feature>
<name>A0A550BU67_9AGAR</name>
<sequence length="605" mass="66743">MGVLPGKATQRLCSSALSTTRQRPTSTFPSQSILLPPYYVTLSSAMSDYDFIFAQADYAGDVARNVAPIDDFSYPDDFSGPPAHDNLYYQHDDDLLFDRDGRDTKDDDELWASEDYQHDENTPAWSSVPSANEQAGGNVRSGSLSRRSGGLSRSASGVFGTNTTNLIATFHGALPDGSTSSTANSSGASIVEVHQPAPPAHDSAIVAPSLTALSPGSSPSSSSGSTSSSSSGTSEHTQPPMTPPAQVEDTTATSESSTSGTSSDASGRAAQSTADTGHVGSIAAIPDNRASAASQQASASQQTLAPSSALQARLRRPPLCRRPRHPLPSKRPCRRPLSRPRRRPTLSRRLCRQSLSRRLRRLAPSRRLSRRSAAARRARRLPLLSLSTTPASRRSVFVGSFLTRSRATPLSSRRNYPSAALSSGTTIHSFNCGSCPRRRCRARRASRAGSPAPTRPSLLLRRRPRAVPVLVVRHTRRGTRPTRRRIRPTPSGHRMKRSRPTTGGGCSRRALRVRRLPPRLRRLPPRLRRLPPRLRRLLVGVQRRTRVRRSLPRLRRLQRRSPEARQRLPRLQRGRARFCSHRARFCSHRARLRCPRPRRSRLRRR</sequence>
<protein>
    <submittedName>
        <fullName evidence="2">Uncharacterized protein</fullName>
    </submittedName>
</protein>
<accession>A0A550BU67</accession>